<dbReference type="AlphaFoldDB" id="A0A653ADR3"/>
<evidence type="ECO:0000259" key="3">
    <source>
        <dbReference type="Pfam" id="PF25852"/>
    </source>
</evidence>
<name>A0A653ADR3_9BACT</name>
<gene>
    <name evidence="4" type="ORF">TRIP_D380046</name>
</gene>
<organism evidence="4">
    <name type="scientific">uncultured Paludibacter sp</name>
    <dbReference type="NCBI Taxonomy" id="497635"/>
    <lineage>
        <taxon>Bacteria</taxon>
        <taxon>Pseudomonadati</taxon>
        <taxon>Bacteroidota</taxon>
        <taxon>Bacteroidia</taxon>
        <taxon>Bacteroidales</taxon>
        <taxon>Paludibacteraceae</taxon>
        <taxon>Paludibacter</taxon>
        <taxon>environmental samples</taxon>
    </lineage>
</organism>
<dbReference type="Pfam" id="PF19755">
    <property type="entry name" value="DUF6242"/>
    <property type="match status" value="1"/>
</dbReference>
<dbReference type="InterPro" id="IPR046209">
    <property type="entry name" value="DUF6242_N"/>
</dbReference>
<dbReference type="EMBL" id="UPXZ01000032">
    <property type="protein sequence ID" value="VBB46070.1"/>
    <property type="molecule type" value="Genomic_DNA"/>
</dbReference>
<evidence type="ECO:0000259" key="2">
    <source>
        <dbReference type="Pfam" id="PF19755"/>
    </source>
</evidence>
<feature type="domain" description="DUF6242" evidence="3">
    <location>
        <begin position="143"/>
        <end position="448"/>
    </location>
</feature>
<dbReference type="InterPro" id="IPR058667">
    <property type="entry name" value="DUF6242_C"/>
</dbReference>
<evidence type="ECO:0000256" key="1">
    <source>
        <dbReference type="SAM" id="SignalP"/>
    </source>
</evidence>
<reference evidence="4" key="1">
    <citation type="submission" date="2018-07" db="EMBL/GenBank/DDBJ databases">
        <authorList>
            <consortium name="Genoscope - CEA"/>
            <person name="William W."/>
        </authorList>
    </citation>
    <scope>NUCLEOTIDE SEQUENCE</scope>
    <source>
        <strain evidence="4">IK1</strain>
    </source>
</reference>
<dbReference type="PROSITE" id="PS51257">
    <property type="entry name" value="PROKAR_LIPOPROTEIN"/>
    <property type="match status" value="1"/>
</dbReference>
<feature type="signal peptide" evidence="1">
    <location>
        <begin position="1"/>
        <end position="20"/>
    </location>
</feature>
<keyword evidence="1" id="KW-0732">Signal</keyword>
<protein>
    <submittedName>
        <fullName evidence="4">Uncharacterized protein</fullName>
    </submittedName>
</protein>
<dbReference type="InterPro" id="IPR015915">
    <property type="entry name" value="Kelch-typ_b-propeller"/>
</dbReference>
<sequence length="454" mass="50675">MKLLKYKHSIFFLLSLIAFGSCNLNTSNTINVSDDATITAFSINYNDSSENASSAVFTITNGYTVDTIRNLDSLPYNTRIDSLIPSITTSSTSGFIVNDTLTYYLTVSKAINFTSKVKITNVASDGETKKDYIIDVRVHKVDPYLYVWTKLSDKINASVYENQKTLFFKGKFHFYTSSVAGNYAYSSSDASAWSSETLTGLPLGVSFQNMDTLNSKIFLLSGNDIYTSLNGTDWALVTTDNKYTYKAMICEYESKLYAIGQDKTTNAYRIINSADGSNWNEAASEFLNDFPVSGFASTSFQPKYGNKKIIVVGGYNANGKKLNTRWTTEDGVYWVNLQNPKSPFDAISNAALTYYGSKLLLVGGTDISDEENVVTGEMQVRNSLDEGLTWGIPDSTQNVLPENFKYRKNTSLVINPINHALYIIGGADNLNPLSDVWKLQVNYYKFDPSEWYKY</sequence>
<dbReference type="Pfam" id="PF25852">
    <property type="entry name" value="DUF6242_C"/>
    <property type="match status" value="1"/>
</dbReference>
<accession>A0A653ADR3</accession>
<feature type="chain" id="PRO_5024985528" evidence="1">
    <location>
        <begin position="21"/>
        <end position="454"/>
    </location>
</feature>
<proteinExistence type="predicted"/>
<dbReference type="Gene3D" id="2.120.10.80">
    <property type="entry name" value="Kelch-type beta propeller"/>
    <property type="match status" value="1"/>
</dbReference>
<evidence type="ECO:0000313" key="4">
    <source>
        <dbReference type="EMBL" id="VBB46070.1"/>
    </source>
</evidence>
<dbReference type="SUPFAM" id="SSF117281">
    <property type="entry name" value="Kelch motif"/>
    <property type="match status" value="1"/>
</dbReference>
<feature type="domain" description="DUF6242" evidence="2">
    <location>
        <begin position="48"/>
        <end position="136"/>
    </location>
</feature>